<evidence type="ECO:0008006" key="4">
    <source>
        <dbReference type="Google" id="ProtNLM"/>
    </source>
</evidence>
<feature type="non-terminal residue" evidence="2">
    <location>
        <position position="137"/>
    </location>
</feature>
<feature type="non-terminal residue" evidence="2">
    <location>
        <position position="1"/>
    </location>
</feature>
<dbReference type="Gene3D" id="3.10.10.10">
    <property type="entry name" value="HIV Type 1 Reverse Transcriptase, subunit A, domain 1"/>
    <property type="match status" value="1"/>
</dbReference>
<evidence type="ECO:0000256" key="1">
    <source>
        <dbReference type="SAM" id="MobiDB-lite"/>
    </source>
</evidence>
<feature type="region of interest" description="Disordered" evidence="1">
    <location>
        <begin position="61"/>
        <end position="83"/>
    </location>
</feature>
<dbReference type="InterPro" id="IPR032567">
    <property type="entry name" value="RTL1-rel"/>
</dbReference>
<proteinExistence type="predicted"/>
<comment type="caution">
    <text evidence="2">The sequence shown here is derived from an EMBL/GenBank/DDBJ whole genome shotgun (WGS) entry which is preliminary data.</text>
</comment>
<gene>
    <name evidence="2" type="ORF">Vafri_12325</name>
</gene>
<name>A0A8J4F2L9_9CHLO</name>
<dbReference type="EMBL" id="BNCO01000026">
    <property type="protein sequence ID" value="GIL57116.1"/>
    <property type="molecule type" value="Genomic_DNA"/>
</dbReference>
<organism evidence="2 3">
    <name type="scientific">Volvox africanus</name>
    <dbReference type="NCBI Taxonomy" id="51714"/>
    <lineage>
        <taxon>Eukaryota</taxon>
        <taxon>Viridiplantae</taxon>
        <taxon>Chlorophyta</taxon>
        <taxon>core chlorophytes</taxon>
        <taxon>Chlorophyceae</taxon>
        <taxon>CS clade</taxon>
        <taxon>Chlamydomonadales</taxon>
        <taxon>Volvocaceae</taxon>
        <taxon>Volvox</taxon>
    </lineage>
</organism>
<keyword evidence="3" id="KW-1185">Reference proteome</keyword>
<dbReference type="AlphaFoldDB" id="A0A8J4F2L9"/>
<dbReference type="Proteomes" id="UP000747399">
    <property type="component" value="Unassembled WGS sequence"/>
</dbReference>
<dbReference type="SUPFAM" id="SSF56672">
    <property type="entry name" value="DNA/RNA polymerases"/>
    <property type="match status" value="1"/>
</dbReference>
<protein>
    <recommendedName>
        <fullName evidence="4">Reverse transcriptase domain-containing protein</fullName>
    </recommendedName>
</protein>
<accession>A0A8J4F2L9</accession>
<evidence type="ECO:0000313" key="3">
    <source>
        <dbReference type="Proteomes" id="UP000747399"/>
    </source>
</evidence>
<sequence length="137" mass="15468">IKSIQNEEDQVFLAIIKPLSGPPTPTLPPNPNLIPEPALTNLLKEYQDVFAPLSGLPPERDVSHTIPLMDPTIKPPYKPPYRLSPREMEEARTQIDDLLKKGYIVPSTSPYGAPILFVKKPRSDKLRMCIDFRALNR</sequence>
<dbReference type="InterPro" id="IPR043502">
    <property type="entry name" value="DNA/RNA_pol_sf"/>
</dbReference>
<dbReference type="PANTHER" id="PTHR15503">
    <property type="entry name" value="LDOC1 RELATED"/>
    <property type="match status" value="1"/>
</dbReference>
<evidence type="ECO:0000313" key="2">
    <source>
        <dbReference type="EMBL" id="GIL57116.1"/>
    </source>
</evidence>
<reference evidence="2" key="1">
    <citation type="journal article" date="2021" name="Proc. Natl. Acad. Sci. U.S.A.">
        <title>Three genomes in the algal genus Volvox reveal the fate of a haploid sex-determining region after a transition to homothallism.</title>
        <authorList>
            <person name="Yamamoto K."/>
            <person name="Hamaji T."/>
            <person name="Kawai-Toyooka H."/>
            <person name="Matsuzaki R."/>
            <person name="Takahashi F."/>
            <person name="Nishimura Y."/>
            <person name="Kawachi M."/>
            <person name="Noguchi H."/>
            <person name="Minakuchi Y."/>
            <person name="Umen J.G."/>
            <person name="Toyoda A."/>
            <person name="Nozaki H."/>
        </authorList>
    </citation>
    <scope>NUCLEOTIDE SEQUENCE</scope>
    <source>
        <strain evidence="2">NIES-3780</strain>
    </source>
</reference>
<dbReference type="PANTHER" id="PTHR15503:SF45">
    <property type="entry name" value="RNA-DIRECTED DNA POLYMERASE HOMOLOG"/>
    <property type="match status" value="1"/>
</dbReference>